<organism evidence="1 2">
    <name type="scientific">Streptomyces gelaticus</name>
    <dbReference type="NCBI Taxonomy" id="285446"/>
    <lineage>
        <taxon>Bacteria</taxon>
        <taxon>Bacillati</taxon>
        <taxon>Actinomycetota</taxon>
        <taxon>Actinomycetes</taxon>
        <taxon>Kitasatosporales</taxon>
        <taxon>Streptomycetaceae</taxon>
        <taxon>Streptomyces</taxon>
    </lineage>
</organism>
<evidence type="ECO:0000313" key="1">
    <source>
        <dbReference type="EMBL" id="GGV97884.1"/>
    </source>
</evidence>
<dbReference type="Proteomes" id="UP000660675">
    <property type="component" value="Unassembled WGS sequence"/>
</dbReference>
<name>A0ABQ2WC80_9ACTN</name>
<comment type="caution">
    <text evidence="1">The sequence shown here is derived from an EMBL/GenBank/DDBJ whole genome shotgun (WGS) entry which is preliminary data.</text>
</comment>
<dbReference type="EMBL" id="BMTF01000076">
    <property type="protein sequence ID" value="GGV97884.1"/>
    <property type="molecule type" value="Genomic_DNA"/>
</dbReference>
<keyword evidence="2" id="KW-1185">Reference proteome</keyword>
<sequence>MDDDYYRWDGDIDYKSWGYIKITPADLKDLFYRLDRADWPKNLTLQVSWHLRHLRLVGGTLCGVPPARRFRRASV</sequence>
<dbReference type="RefSeq" id="WP_189548261.1">
    <property type="nucleotide sequence ID" value="NZ_BMTF01000076.1"/>
</dbReference>
<accession>A0ABQ2WC80</accession>
<gene>
    <name evidence="1" type="ORF">GCM10015535_69830</name>
</gene>
<reference evidence="2" key="1">
    <citation type="journal article" date="2019" name="Int. J. Syst. Evol. Microbiol.">
        <title>The Global Catalogue of Microorganisms (GCM) 10K type strain sequencing project: providing services to taxonomists for standard genome sequencing and annotation.</title>
        <authorList>
            <consortium name="The Broad Institute Genomics Platform"/>
            <consortium name="The Broad Institute Genome Sequencing Center for Infectious Disease"/>
            <person name="Wu L."/>
            <person name="Ma J."/>
        </authorList>
    </citation>
    <scope>NUCLEOTIDE SEQUENCE [LARGE SCALE GENOMIC DNA]</scope>
    <source>
        <strain evidence="2">JCM 4376</strain>
    </source>
</reference>
<proteinExistence type="predicted"/>
<evidence type="ECO:0000313" key="2">
    <source>
        <dbReference type="Proteomes" id="UP000660675"/>
    </source>
</evidence>
<protein>
    <submittedName>
        <fullName evidence="1">Uncharacterized protein</fullName>
    </submittedName>
</protein>